<accession>A0A6L9EFV2</accession>
<protein>
    <recommendedName>
        <fullName evidence="3">Cadherin repeat domain-containing protein</fullName>
    </recommendedName>
</protein>
<evidence type="ECO:0000313" key="1">
    <source>
        <dbReference type="EMBL" id="NAS13159.1"/>
    </source>
</evidence>
<dbReference type="PROSITE" id="PS51257">
    <property type="entry name" value="PROKAR_LIPOPROTEIN"/>
    <property type="match status" value="1"/>
</dbReference>
<dbReference type="EMBL" id="WXYO01000006">
    <property type="protein sequence ID" value="NAS13159.1"/>
    <property type="molecule type" value="Genomic_DNA"/>
</dbReference>
<gene>
    <name evidence="1" type="ORF">GTQ38_14175</name>
</gene>
<evidence type="ECO:0008006" key="3">
    <source>
        <dbReference type="Google" id="ProtNLM"/>
    </source>
</evidence>
<dbReference type="CDD" id="cd11304">
    <property type="entry name" value="Cadherin_repeat"/>
    <property type="match status" value="1"/>
</dbReference>
<keyword evidence="2" id="KW-1185">Reference proteome</keyword>
<proteinExistence type="predicted"/>
<organism evidence="1 2">
    <name type="scientific">Poritiphilus flavus</name>
    <dbReference type="NCBI Taxonomy" id="2697053"/>
    <lineage>
        <taxon>Bacteria</taxon>
        <taxon>Pseudomonadati</taxon>
        <taxon>Bacteroidota</taxon>
        <taxon>Flavobacteriia</taxon>
        <taxon>Flavobacteriales</taxon>
        <taxon>Flavobacteriaceae</taxon>
        <taxon>Poritiphilus</taxon>
    </lineage>
</organism>
<comment type="caution">
    <text evidence="1">The sequence shown here is derived from an EMBL/GenBank/DDBJ whole genome shotgun (WGS) entry which is preliminary data.</text>
</comment>
<reference evidence="1 2" key="1">
    <citation type="submission" date="2020-01" db="EMBL/GenBank/DDBJ databases">
        <title>Bacteria diversity of Porities sp.</title>
        <authorList>
            <person name="Wang G."/>
        </authorList>
    </citation>
    <scope>NUCLEOTIDE SEQUENCE [LARGE SCALE GENOMIC DNA]</scope>
    <source>
        <strain evidence="1 2">R33</strain>
    </source>
</reference>
<dbReference type="Proteomes" id="UP000475249">
    <property type="component" value="Unassembled WGS sequence"/>
</dbReference>
<dbReference type="AlphaFoldDB" id="A0A6L9EFV2"/>
<evidence type="ECO:0000313" key="2">
    <source>
        <dbReference type="Proteomes" id="UP000475249"/>
    </source>
</evidence>
<name>A0A6L9EFV2_9FLAO</name>
<sequence>METFMKTGFKVYLFFAVTLVAISCGGEDDSMPVMVETSGEVLLDENPALGVAIDTLSNRIQGAGDFSLAIESHKDAFAIDAVSGIISVNNPLIFDFETNPLITAVISYQLNGENREFELRVRLENKDDILHFLTTSQGLYELAAAGEWIKVTEVEYETLAENLVEIAACGTTKEQYDQSFPDLPDELHQGSFTIANNNGATIPEGAYLFAFKYSFNPHVTKINIDDSQLKISTDAIDQGYEDFGPPLPLHTFDDAFFLLKGNDNPIAREGFLGMYKDTYVWTNSQLITEEYYYGTGNVTELDGFVRNQKSFKYQGLATTVKQWD</sequence>